<dbReference type="OMA" id="FIMEPYE"/>
<dbReference type="InterPro" id="IPR009038">
    <property type="entry name" value="GOLD_dom"/>
</dbReference>
<gene>
    <name evidence="11" type="ORF">CYME_CMG098C</name>
</gene>
<dbReference type="RefSeq" id="XP_005535902.1">
    <property type="nucleotide sequence ID" value="XM_005535845.1"/>
</dbReference>
<evidence type="ECO:0000256" key="4">
    <source>
        <dbReference type="ARBA" id="ARBA00022729"/>
    </source>
</evidence>
<name>M1UQ35_CYAM1</name>
<dbReference type="SMART" id="SM01190">
    <property type="entry name" value="EMP24_GP25L"/>
    <property type="match status" value="1"/>
</dbReference>
<comment type="subcellular location">
    <subcellularLocation>
        <location evidence="1 7">Membrane</location>
        <topology evidence="1 7">Single-pass type I membrane protein</topology>
    </subcellularLocation>
</comment>
<dbReference type="HOGENOM" id="CLU_1211300_0_0_1"/>
<evidence type="ECO:0000256" key="6">
    <source>
        <dbReference type="ARBA" id="ARBA00023136"/>
    </source>
</evidence>
<dbReference type="Pfam" id="PF01105">
    <property type="entry name" value="EMP24_GP25L"/>
    <property type="match status" value="1"/>
</dbReference>
<sequence length="229" mass="26267">MRSAYAANLLLLIFSFWFMLGVCGVHAWNFRMDPEVDPERVCFLASVKGGREVQGFFEVLLSPDSDAPAAVGFTITGPVVDSKQPEKARGPELVRLVEVSAPFVFAAPSDGEYELCFHYGEEKKARDIAFFYDLGDAEDEVSELLRDAVKQDKHLEPLQHRAVSIMHELRNVRIAQMRMRERIRQNLRMLQERKRSVMWMTLLELLTVVAACTLEVVFVKQKLDTRRIF</sequence>
<evidence type="ECO:0000256" key="9">
    <source>
        <dbReference type="SAM" id="SignalP"/>
    </source>
</evidence>
<dbReference type="OrthoDB" id="1929172at2759"/>
<dbReference type="PANTHER" id="PTHR22811">
    <property type="entry name" value="TRANSMEMBRANE EMP24 DOMAIN-CONTAINING PROTEIN"/>
    <property type="match status" value="1"/>
</dbReference>
<accession>M1UQ35</accession>
<comment type="similarity">
    <text evidence="2 7">Belongs to the EMP24/GP25L family.</text>
</comment>
<evidence type="ECO:0000256" key="8">
    <source>
        <dbReference type="SAM" id="Phobius"/>
    </source>
</evidence>
<dbReference type="EMBL" id="AP006489">
    <property type="protein sequence ID" value="BAM79616.1"/>
    <property type="molecule type" value="Genomic_DNA"/>
</dbReference>
<dbReference type="Gramene" id="CMG098CT">
    <property type="protein sequence ID" value="CMG098CT"/>
    <property type="gene ID" value="CMG098C"/>
</dbReference>
<evidence type="ECO:0000256" key="1">
    <source>
        <dbReference type="ARBA" id="ARBA00004479"/>
    </source>
</evidence>
<dbReference type="KEGG" id="cme:CYME_CMG098C"/>
<keyword evidence="3 7" id="KW-0812">Transmembrane</keyword>
<feature type="chain" id="PRO_5004017689" evidence="9">
    <location>
        <begin position="28"/>
        <end position="229"/>
    </location>
</feature>
<dbReference type="GO" id="GO:0016020">
    <property type="term" value="C:membrane"/>
    <property type="evidence" value="ECO:0007669"/>
    <property type="project" value="UniProtKB-SubCell"/>
</dbReference>
<dbReference type="PROSITE" id="PS50866">
    <property type="entry name" value="GOLD"/>
    <property type="match status" value="1"/>
</dbReference>
<reference evidence="11 12" key="1">
    <citation type="journal article" date="2004" name="Nature">
        <title>Genome sequence of the ultrasmall unicellular red alga Cyanidioschyzon merolae 10D.</title>
        <authorList>
            <person name="Matsuzaki M."/>
            <person name="Misumi O."/>
            <person name="Shin-i T."/>
            <person name="Maruyama S."/>
            <person name="Takahara M."/>
            <person name="Miyagishima S."/>
            <person name="Mori T."/>
            <person name="Nishida K."/>
            <person name="Yagisawa F."/>
            <person name="Nishida K."/>
            <person name="Yoshida Y."/>
            <person name="Nishimura Y."/>
            <person name="Nakao S."/>
            <person name="Kobayashi T."/>
            <person name="Momoyama Y."/>
            <person name="Higashiyama T."/>
            <person name="Minoda A."/>
            <person name="Sano M."/>
            <person name="Nomoto H."/>
            <person name="Oishi K."/>
            <person name="Hayashi H."/>
            <person name="Ohta F."/>
            <person name="Nishizaka S."/>
            <person name="Haga S."/>
            <person name="Miura S."/>
            <person name="Morishita T."/>
            <person name="Kabeya Y."/>
            <person name="Terasawa K."/>
            <person name="Suzuki Y."/>
            <person name="Ishii Y."/>
            <person name="Asakawa S."/>
            <person name="Takano H."/>
            <person name="Ohta N."/>
            <person name="Kuroiwa H."/>
            <person name="Tanaka K."/>
            <person name="Shimizu N."/>
            <person name="Sugano S."/>
            <person name="Sato N."/>
            <person name="Nozaki H."/>
            <person name="Ogasawara N."/>
            <person name="Kohara Y."/>
            <person name="Kuroiwa T."/>
        </authorList>
    </citation>
    <scope>NUCLEOTIDE SEQUENCE [LARGE SCALE GENOMIC DNA]</scope>
    <source>
        <strain evidence="11 12">10D</strain>
    </source>
</reference>
<evidence type="ECO:0000256" key="3">
    <source>
        <dbReference type="ARBA" id="ARBA00022692"/>
    </source>
</evidence>
<dbReference type="Proteomes" id="UP000007014">
    <property type="component" value="Chromosome 7"/>
</dbReference>
<evidence type="ECO:0000256" key="2">
    <source>
        <dbReference type="ARBA" id="ARBA00007104"/>
    </source>
</evidence>
<keyword evidence="4 9" id="KW-0732">Signal</keyword>
<evidence type="ECO:0000256" key="7">
    <source>
        <dbReference type="RuleBase" id="RU003827"/>
    </source>
</evidence>
<evidence type="ECO:0000313" key="12">
    <source>
        <dbReference type="Proteomes" id="UP000007014"/>
    </source>
</evidence>
<feature type="signal peptide" evidence="9">
    <location>
        <begin position="1"/>
        <end position="27"/>
    </location>
</feature>
<dbReference type="STRING" id="280699.M1UQ35"/>
<reference evidence="11 12" key="2">
    <citation type="journal article" date="2007" name="BMC Biol.">
        <title>A 100%-complete sequence reveals unusually simple genomic features in the hot-spring red alga Cyanidioschyzon merolae.</title>
        <authorList>
            <person name="Nozaki H."/>
            <person name="Takano H."/>
            <person name="Misumi O."/>
            <person name="Terasawa K."/>
            <person name="Matsuzaki M."/>
            <person name="Maruyama S."/>
            <person name="Nishida K."/>
            <person name="Yagisawa F."/>
            <person name="Yoshida Y."/>
            <person name="Fujiwara T."/>
            <person name="Takio S."/>
            <person name="Tamura K."/>
            <person name="Chung S.J."/>
            <person name="Nakamura S."/>
            <person name="Kuroiwa H."/>
            <person name="Tanaka K."/>
            <person name="Sato N."/>
            <person name="Kuroiwa T."/>
        </authorList>
    </citation>
    <scope>NUCLEOTIDE SEQUENCE [LARGE SCALE GENOMIC DNA]</scope>
    <source>
        <strain evidence="11 12">10D</strain>
    </source>
</reference>
<dbReference type="InterPro" id="IPR015720">
    <property type="entry name" value="Emp24-like"/>
</dbReference>
<evidence type="ECO:0000313" key="11">
    <source>
        <dbReference type="EMBL" id="BAM79616.1"/>
    </source>
</evidence>
<keyword evidence="6 8" id="KW-0472">Membrane</keyword>
<feature type="domain" description="GOLD" evidence="10">
    <location>
        <begin position="40"/>
        <end position="171"/>
    </location>
</feature>
<organism evidence="11 12">
    <name type="scientific">Cyanidioschyzon merolae (strain NIES-3377 / 10D)</name>
    <name type="common">Unicellular red alga</name>
    <dbReference type="NCBI Taxonomy" id="280699"/>
    <lineage>
        <taxon>Eukaryota</taxon>
        <taxon>Rhodophyta</taxon>
        <taxon>Bangiophyceae</taxon>
        <taxon>Cyanidiales</taxon>
        <taxon>Cyanidiaceae</taxon>
        <taxon>Cyanidioschyzon</taxon>
    </lineage>
</organism>
<dbReference type="GeneID" id="16993248"/>
<feature type="transmembrane region" description="Helical" evidence="8">
    <location>
        <begin position="197"/>
        <end position="219"/>
    </location>
</feature>
<evidence type="ECO:0000256" key="5">
    <source>
        <dbReference type="ARBA" id="ARBA00022989"/>
    </source>
</evidence>
<keyword evidence="5 8" id="KW-1133">Transmembrane helix</keyword>
<proteinExistence type="inferred from homology"/>
<evidence type="ECO:0000259" key="10">
    <source>
        <dbReference type="PROSITE" id="PS50866"/>
    </source>
</evidence>
<keyword evidence="12" id="KW-1185">Reference proteome</keyword>
<protein>
    <submittedName>
        <fullName evidence="11">Similar to COP-coated vesicle membrane protein p24</fullName>
    </submittedName>
</protein>
<dbReference type="AlphaFoldDB" id="M1UQ35"/>